<dbReference type="RefSeq" id="WP_009180445.1">
    <property type="nucleotide sequence ID" value="NZ_CM001368.1"/>
</dbReference>
<dbReference type="PANTHER" id="PTHR35585">
    <property type="entry name" value="HHE DOMAIN PROTEIN (AFU_ORTHOLOGUE AFUA_4G00730)"/>
    <property type="match status" value="1"/>
</dbReference>
<evidence type="ECO:0000313" key="3">
    <source>
        <dbReference type="Proteomes" id="UP000004662"/>
    </source>
</evidence>
<accession>G7Q614</accession>
<proteinExistence type="predicted"/>
<sequence length="151" mass="17603">MPHEFLRHLKEDHKKQMQISQKMMAASDPKEREQLRHQFYEAFYPHIIGEEQSMFPFLVKSQQMEAKEHGLVSLEEHTVAKTALKEFMKCDPASDVFKAKAHVLDELNNHHIQEEEKIDMMALSKLCDKACLDDLFKKYEAAEEKAKGKAS</sequence>
<name>G7Q614_9BACT</name>
<dbReference type="eggNOG" id="COG5592">
    <property type="taxonomic scope" value="Bacteria"/>
</dbReference>
<dbReference type="OrthoDB" id="9793637at2"/>
<evidence type="ECO:0000313" key="2">
    <source>
        <dbReference type="EMBL" id="EHJ47030.1"/>
    </source>
</evidence>
<evidence type="ECO:0000259" key="1">
    <source>
        <dbReference type="Pfam" id="PF01814"/>
    </source>
</evidence>
<organism evidence="2 3">
    <name type="scientific">Solidesulfovibrio carbinoliphilus subsp. oakridgensis</name>
    <dbReference type="NCBI Taxonomy" id="694327"/>
    <lineage>
        <taxon>Bacteria</taxon>
        <taxon>Pseudomonadati</taxon>
        <taxon>Thermodesulfobacteriota</taxon>
        <taxon>Desulfovibrionia</taxon>
        <taxon>Desulfovibrionales</taxon>
        <taxon>Desulfovibrionaceae</taxon>
        <taxon>Solidesulfovibrio</taxon>
    </lineage>
</organism>
<dbReference type="Proteomes" id="UP000004662">
    <property type="component" value="Chromosome"/>
</dbReference>
<dbReference type="Pfam" id="PF01814">
    <property type="entry name" value="Hemerythrin"/>
    <property type="match status" value="1"/>
</dbReference>
<reference evidence="3" key="1">
    <citation type="journal article" date="2015" name="Genome Announc.">
        <title>High-Quality Draft Genome Sequence of Desulfovibrio carbinoliphilus FW-101-2B, an Organic Acid-Oxidizing Sulfate-Reducing Bacterium Isolated from Uranium(VI)-Contaminated Groundwater.</title>
        <authorList>
            <person name="Ramsay B.D."/>
            <person name="Hwang C."/>
            <person name="Woo H.L."/>
            <person name="Carroll S.L."/>
            <person name="Lucas S."/>
            <person name="Han J."/>
            <person name="Lapidus A.L."/>
            <person name="Cheng J.F."/>
            <person name="Goodwin L.A."/>
            <person name="Pitluck S."/>
            <person name="Peters L."/>
            <person name="Chertkov O."/>
            <person name="Held B."/>
            <person name="Detter J.C."/>
            <person name="Han C.S."/>
            <person name="Tapia R."/>
            <person name="Land M.L."/>
            <person name="Hauser L.J."/>
            <person name="Kyrpides N.C."/>
            <person name="Ivanova N.N."/>
            <person name="Mikhailova N."/>
            <person name="Pagani I."/>
            <person name="Woyke T."/>
            <person name="Arkin A.P."/>
            <person name="Dehal P."/>
            <person name="Chivian D."/>
            <person name="Criddle C.S."/>
            <person name="Wu W."/>
            <person name="Chakraborty R."/>
            <person name="Hazen T.C."/>
            <person name="Fields M.W."/>
        </authorList>
    </citation>
    <scope>NUCLEOTIDE SEQUENCE [LARGE SCALE GENOMIC DNA]</scope>
    <source>
        <strain evidence="3">FW-101-2B</strain>
    </source>
</reference>
<feature type="domain" description="Hemerythrin-like" evidence="1">
    <location>
        <begin position="6"/>
        <end position="120"/>
    </location>
</feature>
<protein>
    <submittedName>
        <fullName evidence="2">Hemerythrin HHE cation binding domain protein</fullName>
    </submittedName>
</protein>
<dbReference type="EMBL" id="CM001368">
    <property type="protein sequence ID" value="EHJ47030.1"/>
    <property type="molecule type" value="Genomic_DNA"/>
</dbReference>
<dbReference type="HOGENOM" id="CLU_079417_6_1_7"/>
<dbReference type="STRING" id="694327.DFW101_1016"/>
<dbReference type="PANTHER" id="PTHR35585:SF1">
    <property type="entry name" value="HHE DOMAIN PROTEIN (AFU_ORTHOLOGUE AFUA_4G00730)"/>
    <property type="match status" value="1"/>
</dbReference>
<gene>
    <name evidence="2" type="ORF">DFW101_1016</name>
</gene>
<dbReference type="AlphaFoldDB" id="G7Q614"/>
<dbReference type="Gene3D" id="1.20.120.520">
    <property type="entry name" value="nmb1532 protein domain like"/>
    <property type="match status" value="1"/>
</dbReference>
<keyword evidence="3" id="KW-1185">Reference proteome</keyword>
<dbReference type="InterPro" id="IPR012312">
    <property type="entry name" value="Hemerythrin-like"/>
</dbReference>